<accession>A0A6J1WGK3</accession>
<evidence type="ECO:0000313" key="2">
    <source>
        <dbReference type="RefSeq" id="XP_026753184.2"/>
    </source>
</evidence>
<organism evidence="1 2">
    <name type="scientific">Galleria mellonella</name>
    <name type="common">Greater wax moth</name>
    <dbReference type="NCBI Taxonomy" id="7137"/>
    <lineage>
        <taxon>Eukaryota</taxon>
        <taxon>Metazoa</taxon>
        <taxon>Ecdysozoa</taxon>
        <taxon>Arthropoda</taxon>
        <taxon>Hexapoda</taxon>
        <taxon>Insecta</taxon>
        <taxon>Pterygota</taxon>
        <taxon>Neoptera</taxon>
        <taxon>Endopterygota</taxon>
        <taxon>Lepidoptera</taxon>
        <taxon>Glossata</taxon>
        <taxon>Ditrysia</taxon>
        <taxon>Pyraloidea</taxon>
        <taxon>Pyralidae</taxon>
        <taxon>Galleriinae</taxon>
        <taxon>Galleria</taxon>
    </lineage>
</organism>
<dbReference type="InterPro" id="IPR032157">
    <property type="entry name" value="PAC4"/>
</dbReference>
<gene>
    <name evidence="2" type="primary">LOC113513390</name>
</gene>
<evidence type="ECO:0000313" key="1">
    <source>
        <dbReference type="Proteomes" id="UP001652740"/>
    </source>
</evidence>
<proteinExistence type="predicted"/>
<reference evidence="2" key="1">
    <citation type="submission" date="2025-08" db="UniProtKB">
        <authorList>
            <consortium name="RefSeq"/>
        </authorList>
    </citation>
    <scope>IDENTIFICATION</scope>
    <source>
        <tissue evidence="2">Whole larvae</tissue>
    </source>
</reference>
<dbReference type="Pfam" id="PF16093">
    <property type="entry name" value="PAC4"/>
    <property type="match status" value="1"/>
</dbReference>
<sequence>MLDCNSPRKVTSRRRISYKPSAWKVHQFEIWSGELVCRVAVLRADRCLFLWLGGTAGKPELGEMSMGVPAPEGLLQGCSRGGLATTLLGADGTSTAMARRLAASLQRPVYVCSSCTLDRFTIPIVERGLISEIKNRPECF</sequence>
<protein>
    <submittedName>
        <fullName evidence="2">Uncharacterized protein LOC113513390</fullName>
    </submittedName>
</protein>
<keyword evidence="1" id="KW-1185">Reference proteome</keyword>
<dbReference type="InParanoid" id="A0A6J1WGK3"/>
<name>A0A6J1WGK3_GALME</name>
<dbReference type="RefSeq" id="XP_026753184.2">
    <property type="nucleotide sequence ID" value="XM_026897383.3"/>
</dbReference>
<dbReference type="GeneID" id="113513390"/>
<dbReference type="AlphaFoldDB" id="A0A6J1WGK3"/>
<dbReference type="GO" id="GO:0043248">
    <property type="term" value="P:proteasome assembly"/>
    <property type="evidence" value="ECO:0007669"/>
    <property type="project" value="InterPro"/>
</dbReference>
<dbReference type="Proteomes" id="UP001652740">
    <property type="component" value="Unplaced"/>
</dbReference>
<dbReference type="KEGG" id="gmw:113513390"/>